<dbReference type="SMART" id="SM00267">
    <property type="entry name" value="GGDEF"/>
    <property type="match status" value="1"/>
</dbReference>
<dbReference type="SMART" id="SM00091">
    <property type="entry name" value="PAS"/>
    <property type="match status" value="1"/>
</dbReference>
<gene>
    <name evidence="6" type="ordered locus">STH2848</name>
</gene>
<dbReference type="PANTHER" id="PTHR44757:SF2">
    <property type="entry name" value="BIOFILM ARCHITECTURE MAINTENANCE PROTEIN MBAA"/>
    <property type="match status" value="1"/>
</dbReference>
<dbReference type="STRING" id="292459.STH2848"/>
<dbReference type="SUPFAM" id="SSF141868">
    <property type="entry name" value="EAL domain-like"/>
    <property type="match status" value="1"/>
</dbReference>
<dbReference type="PANTHER" id="PTHR44757">
    <property type="entry name" value="DIGUANYLATE CYCLASE DGCP"/>
    <property type="match status" value="1"/>
</dbReference>
<dbReference type="CDD" id="cd01948">
    <property type="entry name" value="EAL"/>
    <property type="match status" value="1"/>
</dbReference>
<dbReference type="SUPFAM" id="SSF55785">
    <property type="entry name" value="PYP-like sensor domain (PAS domain)"/>
    <property type="match status" value="1"/>
</dbReference>
<accession>Q67KG5</accession>
<evidence type="ECO:0000256" key="2">
    <source>
        <dbReference type="SAM" id="Phobius"/>
    </source>
</evidence>
<sequence length="712" mass="77583">MSLVGAREERQVPCAEARRLTRAAAGAQLLQGALILFAPAYAAALLQGFAEPLRVVVGLSFFLSSALLLWLERPTLSVFQRRILVAVASLPAALCTAMAVWVRWWLGALFFGGINLSLLAARGILQPAKQPSAQWLQAVVAMAPSALIATDREQRIVLFNRRSEEIFGYTKQEVLGKPIRALLPELPGPAPGEGKGLNGAGPGANGLRSGGHPATQGHELVAHHKDGSSFPVEVSVAVTRAGADELRVLEVRNISGRRRVQAALKRLASQDALTGLYNRRAFQAELERYLELARHHRVRGALLFMDLDLLKYVNDTLGHQAGDQVLVRVAEIIQAHLRPIDIAARHGGDEFAILMPYTGREAVSVAESLLRAVQQEEFRVKGRSVTMTASIGVTFFPDHGLTAEALVAQADMAMYRAKESGRNAVAVFDGTDEQRIEMVAKLSWDRRLREALREDRFVLYAQPILDLRLGRITRVELLLRLVDEGGNVIAPGAFLAGAERFGLIQEIDRWVLREAIRLIAQQEPDSEIEAFEVNLSGKTISDPGLARMIQEELEASGADPSKLVLEITETAAIGDLEQARRFITAMRRLGCRFALDDVGSGFSSLRLLKQLPVDYLKIDGAFIRNLPTEDADKHLVRAMVAMARTQGQQTIAEFVDRAETLRLVREFGVDYAQGYLVGRPGVEWLRPGAVSSGRTTAPGGAGSGSGKPGAAQ</sequence>
<feature type="transmembrane region" description="Helical" evidence="2">
    <location>
        <begin position="52"/>
        <end position="71"/>
    </location>
</feature>
<keyword evidence="7" id="KW-1185">Reference proteome</keyword>
<feature type="transmembrane region" description="Helical" evidence="2">
    <location>
        <begin position="27"/>
        <end position="46"/>
    </location>
</feature>
<keyword evidence="2" id="KW-1133">Transmembrane helix</keyword>
<dbReference type="KEGG" id="sth:STH2848"/>
<evidence type="ECO:0000259" key="4">
    <source>
        <dbReference type="PROSITE" id="PS50883"/>
    </source>
</evidence>
<dbReference type="Pfam" id="PF13426">
    <property type="entry name" value="PAS_9"/>
    <property type="match status" value="1"/>
</dbReference>
<dbReference type="Gene3D" id="3.20.20.450">
    <property type="entry name" value="EAL domain"/>
    <property type="match status" value="1"/>
</dbReference>
<dbReference type="InterPro" id="IPR029787">
    <property type="entry name" value="Nucleotide_cyclase"/>
</dbReference>
<keyword evidence="2" id="KW-0812">Transmembrane</keyword>
<feature type="region of interest" description="Disordered" evidence="1">
    <location>
        <begin position="689"/>
        <end position="712"/>
    </location>
</feature>
<dbReference type="CDD" id="cd01949">
    <property type="entry name" value="GGDEF"/>
    <property type="match status" value="1"/>
</dbReference>
<dbReference type="InterPro" id="IPR000014">
    <property type="entry name" value="PAS"/>
</dbReference>
<name>Q67KG5_SYMTH</name>
<feature type="domain" description="EAL" evidence="4">
    <location>
        <begin position="441"/>
        <end position="694"/>
    </location>
</feature>
<dbReference type="EMBL" id="AP006840">
    <property type="protein sequence ID" value="BAD41833.1"/>
    <property type="molecule type" value="Genomic_DNA"/>
</dbReference>
<evidence type="ECO:0000313" key="7">
    <source>
        <dbReference type="Proteomes" id="UP000000417"/>
    </source>
</evidence>
<feature type="domain" description="GGDEF" evidence="5">
    <location>
        <begin position="298"/>
        <end position="430"/>
    </location>
</feature>
<evidence type="ECO:0000259" key="3">
    <source>
        <dbReference type="PROSITE" id="PS50112"/>
    </source>
</evidence>
<dbReference type="HOGENOM" id="CLU_000445_70_50_9"/>
<keyword evidence="2" id="KW-0472">Membrane</keyword>
<dbReference type="eggNOG" id="COG5001">
    <property type="taxonomic scope" value="Bacteria"/>
</dbReference>
<evidence type="ECO:0000313" key="6">
    <source>
        <dbReference type="EMBL" id="BAD41833.1"/>
    </source>
</evidence>
<proteinExistence type="predicted"/>
<feature type="compositionally biased region" description="Gly residues" evidence="1">
    <location>
        <begin position="699"/>
        <end position="712"/>
    </location>
</feature>
<organism evidence="6 7">
    <name type="scientific">Symbiobacterium thermophilum (strain DSM 24528 / JCM 14929 / IAM 14863 / T)</name>
    <dbReference type="NCBI Taxonomy" id="292459"/>
    <lineage>
        <taxon>Bacteria</taxon>
        <taxon>Bacillati</taxon>
        <taxon>Bacillota</taxon>
        <taxon>Clostridia</taxon>
        <taxon>Eubacteriales</taxon>
        <taxon>Symbiobacteriaceae</taxon>
        <taxon>Symbiobacterium</taxon>
    </lineage>
</organism>
<evidence type="ECO:0000259" key="5">
    <source>
        <dbReference type="PROSITE" id="PS50887"/>
    </source>
</evidence>
<dbReference type="PROSITE" id="PS50887">
    <property type="entry name" value="GGDEF"/>
    <property type="match status" value="1"/>
</dbReference>
<feature type="transmembrane region" description="Helical" evidence="2">
    <location>
        <begin position="83"/>
        <end position="102"/>
    </location>
</feature>
<dbReference type="NCBIfam" id="TIGR00229">
    <property type="entry name" value="sensory_box"/>
    <property type="match status" value="1"/>
</dbReference>
<dbReference type="InterPro" id="IPR000160">
    <property type="entry name" value="GGDEF_dom"/>
</dbReference>
<dbReference type="InterPro" id="IPR035965">
    <property type="entry name" value="PAS-like_dom_sf"/>
</dbReference>
<dbReference type="Pfam" id="PF00563">
    <property type="entry name" value="EAL"/>
    <property type="match status" value="1"/>
</dbReference>
<dbReference type="InterPro" id="IPR035919">
    <property type="entry name" value="EAL_sf"/>
</dbReference>
<reference evidence="6 7" key="1">
    <citation type="journal article" date="2004" name="Nucleic Acids Res.">
        <title>Genome sequence of Symbiobacterium thermophilum, an uncultivable bacterium that depends on microbial commensalism.</title>
        <authorList>
            <person name="Ueda K."/>
            <person name="Yamashita A."/>
            <person name="Ishikawa J."/>
            <person name="Shimada M."/>
            <person name="Watsuji T."/>
            <person name="Morimura K."/>
            <person name="Ikeda H."/>
            <person name="Hattori M."/>
            <person name="Beppu T."/>
        </authorList>
    </citation>
    <scope>NUCLEOTIDE SEQUENCE [LARGE SCALE GENOMIC DNA]</scope>
    <source>
        <strain evidence="7">T / IAM 14863</strain>
    </source>
</reference>
<dbReference type="NCBIfam" id="TIGR00254">
    <property type="entry name" value="GGDEF"/>
    <property type="match status" value="1"/>
</dbReference>
<dbReference type="PROSITE" id="PS50112">
    <property type="entry name" value="PAS"/>
    <property type="match status" value="1"/>
</dbReference>
<dbReference type="Proteomes" id="UP000000417">
    <property type="component" value="Chromosome"/>
</dbReference>
<evidence type="ECO:0000256" key="1">
    <source>
        <dbReference type="SAM" id="MobiDB-lite"/>
    </source>
</evidence>
<dbReference type="Gene3D" id="3.30.450.20">
    <property type="entry name" value="PAS domain"/>
    <property type="match status" value="1"/>
</dbReference>
<dbReference type="SUPFAM" id="SSF55073">
    <property type="entry name" value="Nucleotide cyclase"/>
    <property type="match status" value="1"/>
</dbReference>
<dbReference type="InterPro" id="IPR001633">
    <property type="entry name" value="EAL_dom"/>
</dbReference>
<dbReference type="GO" id="GO:0006355">
    <property type="term" value="P:regulation of DNA-templated transcription"/>
    <property type="evidence" value="ECO:0007669"/>
    <property type="project" value="InterPro"/>
</dbReference>
<dbReference type="CDD" id="cd00130">
    <property type="entry name" value="PAS"/>
    <property type="match status" value="1"/>
</dbReference>
<dbReference type="FunFam" id="3.30.70.270:FF:000001">
    <property type="entry name" value="Diguanylate cyclase domain protein"/>
    <property type="match status" value="1"/>
</dbReference>
<dbReference type="AlphaFoldDB" id="Q67KG5"/>
<dbReference type="SMART" id="SM00052">
    <property type="entry name" value="EAL"/>
    <property type="match status" value="1"/>
</dbReference>
<dbReference type="Gene3D" id="3.30.70.270">
    <property type="match status" value="1"/>
</dbReference>
<feature type="domain" description="PAS" evidence="3">
    <location>
        <begin position="132"/>
        <end position="185"/>
    </location>
</feature>
<dbReference type="InterPro" id="IPR052155">
    <property type="entry name" value="Biofilm_reg_signaling"/>
</dbReference>
<protein>
    <submittedName>
        <fullName evidence="6">Uncharacterized protein</fullName>
    </submittedName>
</protein>
<dbReference type="InterPro" id="IPR043128">
    <property type="entry name" value="Rev_trsase/Diguanyl_cyclase"/>
</dbReference>
<dbReference type="Pfam" id="PF00990">
    <property type="entry name" value="GGDEF"/>
    <property type="match status" value="1"/>
</dbReference>
<dbReference type="PROSITE" id="PS50883">
    <property type="entry name" value="EAL"/>
    <property type="match status" value="1"/>
</dbReference>
<dbReference type="eggNOG" id="COG3829">
    <property type="taxonomic scope" value="Bacteria"/>
</dbReference>